<dbReference type="RefSeq" id="WP_344779669.1">
    <property type="nucleotide sequence ID" value="NZ_BAAAZW010000001.1"/>
</dbReference>
<feature type="domain" description="DUF4328" evidence="3">
    <location>
        <begin position="183"/>
        <end position="321"/>
    </location>
</feature>
<organism evidence="4 5">
    <name type="scientific">Gordonia caeni</name>
    <dbReference type="NCBI Taxonomy" id="1007097"/>
    <lineage>
        <taxon>Bacteria</taxon>
        <taxon>Bacillati</taxon>
        <taxon>Actinomycetota</taxon>
        <taxon>Actinomycetes</taxon>
        <taxon>Mycobacteriales</taxon>
        <taxon>Gordoniaceae</taxon>
        <taxon>Gordonia</taxon>
    </lineage>
</organism>
<feature type="transmembrane region" description="Helical" evidence="2">
    <location>
        <begin position="305"/>
        <end position="323"/>
    </location>
</feature>
<feature type="transmembrane region" description="Helical" evidence="2">
    <location>
        <begin position="149"/>
        <end position="170"/>
    </location>
</feature>
<feature type="transmembrane region" description="Helical" evidence="2">
    <location>
        <begin position="272"/>
        <end position="293"/>
    </location>
</feature>
<dbReference type="EMBL" id="BAAAZW010000001">
    <property type="protein sequence ID" value="GAA3948324.1"/>
    <property type="molecule type" value="Genomic_DNA"/>
</dbReference>
<feature type="compositionally biased region" description="Pro residues" evidence="1">
    <location>
        <begin position="39"/>
        <end position="56"/>
    </location>
</feature>
<evidence type="ECO:0000256" key="2">
    <source>
        <dbReference type="SAM" id="Phobius"/>
    </source>
</evidence>
<feature type="transmembrane region" description="Helical" evidence="2">
    <location>
        <begin position="182"/>
        <end position="207"/>
    </location>
</feature>
<reference evidence="5" key="1">
    <citation type="journal article" date="2019" name="Int. J. Syst. Evol. Microbiol.">
        <title>The Global Catalogue of Microorganisms (GCM) 10K type strain sequencing project: providing services to taxonomists for standard genome sequencing and annotation.</title>
        <authorList>
            <consortium name="The Broad Institute Genomics Platform"/>
            <consortium name="The Broad Institute Genome Sequencing Center for Infectious Disease"/>
            <person name="Wu L."/>
            <person name="Ma J."/>
        </authorList>
    </citation>
    <scope>NUCLEOTIDE SEQUENCE [LARGE SCALE GENOMIC DNA]</scope>
    <source>
        <strain evidence="5">JCM 16923</strain>
    </source>
</reference>
<name>A0ABP7NKT8_9ACTN</name>
<keyword evidence="2" id="KW-0472">Membrane</keyword>
<dbReference type="InterPro" id="IPR025565">
    <property type="entry name" value="DUF4328"/>
</dbReference>
<evidence type="ECO:0000313" key="4">
    <source>
        <dbReference type="EMBL" id="GAA3948324.1"/>
    </source>
</evidence>
<keyword evidence="2" id="KW-0812">Transmembrane</keyword>
<evidence type="ECO:0000256" key="1">
    <source>
        <dbReference type="SAM" id="MobiDB-lite"/>
    </source>
</evidence>
<sequence>MLDVCLRCRIQADHQPGRTTCPRCGGPLTVLDAATRRPVTPPDADPRPEPAPPRAPGPQMRGPREQPTVAAQRPAARPPARPARPALRWTAHRPWNTLPAPRPAAPAPRAGTPRYPQIPGWGLFDDVAPAAAETAAQAPDSRLRRCLQMVWPILAVAAALQLVRYVVLMVNRSRPIPYWIDIASLWLVLLSGAAAVAAAVVAVYVFVRWMVAVRERSYALAGYAAPRRRWEVIALTVIPFVNVVGAPLLLLEAAEAVGGAQAARARRLITRVAVAWALVSAIGLIALVYRIVAWSGDTVQVGADAMVWATLSLAVSAVFVAWFESRVSRVVVTDTDADAGEPAPRRLVVAA</sequence>
<proteinExistence type="predicted"/>
<protein>
    <recommendedName>
        <fullName evidence="3">DUF4328 domain-containing protein</fullName>
    </recommendedName>
</protein>
<comment type="caution">
    <text evidence="4">The sequence shown here is derived from an EMBL/GenBank/DDBJ whole genome shotgun (WGS) entry which is preliminary data.</text>
</comment>
<gene>
    <name evidence="4" type="ORF">GCM10022231_01910</name>
</gene>
<evidence type="ECO:0000313" key="5">
    <source>
        <dbReference type="Proteomes" id="UP001418444"/>
    </source>
</evidence>
<feature type="region of interest" description="Disordered" evidence="1">
    <location>
        <begin position="32"/>
        <end position="84"/>
    </location>
</feature>
<keyword evidence="2" id="KW-1133">Transmembrane helix</keyword>
<evidence type="ECO:0000259" key="3">
    <source>
        <dbReference type="Pfam" id="PF14219"/>
    </source>
</evidence>
<dbReference type="Pfam" id="PF14219">
    <property type="entry name" value="DUF4328"/>
    <property type="match status" value="1"/>
</dbReference>
<accession>A0ABP7NKT8</accession>
<feature type="transmembrane region" description="Helical" evidence="2">
    <location>
        <begin position="232"/>
        <end position="251"/>
    </location>
</feature>
<keyword evidence="5" id="KW-1185">Reference proteome</keyword>
<dbReference type="Proteomes" id="UP001418444">
    <property type="component" value="Unassembled WGS sequence"/>
</dbReference>